<dbReference type="PANTHER" id="PTHR21683">
    <property type="entry name" value="COILED-COIL DOMAIN-CONTAINING PROTEIN 42 LIKE-2-LIKE-RELATED"/>
    <property type="match status" value="1"/>
</dbReference>
<dbReference type="InterPro" id="IPR025252">
    <property type="entry name" value="DUF4200"/>
</dbReference>
<dbReference type="PANTHER" id="PTHR21683:SF3">
    <property type="entry name" value="CILIA AND FLAGELLA ASSOCIATED PROTEIN 100"/>
    <property type="match status" value="1"/>
</dbReference>
<evidence type="ECO:0000313" key="5">
    <source>
        <dbReference type="EMBL" id="KRW99141.1"/>
    </source>
</evidence>
<keyword evidence="6" id="KW-1185">Reference proteome</keyword>
<comment type="caution">
    <text evidence="5">The sequence shown here is derived from an EMBL/GenBank/DDBJ whole genome shotgun (WGS) entry which is preliminary data.</text>
</comment>
<evidence type="ECO:0000256" key="3">
    <source>
        <dbReference type="SAM" id="MobiDB-lite"/>
    </source>
</evidence>
<gene>
    <name evidence="5" type="ORF">PPERSA_07384</name>
</gene>
<dbReference type="InterPro" id="IPR051147">
    <property type="entry name" value="CFAP_domain-containing"/>
</dbReference>
<reference evidence="5 6" key="1">
    <citation type="journal article" date="2015" name="Sci. Rep.">
        <title>Genome of the facultative scuticociliatosis pathogen Pseudocohnilembus persalinus provides insight into its virulence through horizontal gene transfer.</title>
        <authorList>
            <person name="Xiong J."/>
            <person name="Wang G."/>
            <person name="Cheng J."/>
            <person name="Tian M."/>
            <person name="Pan X."/>
            <person name="Warren A."/>
            <person name="Jiang C."/>
            <person name="Yuan D."/>
            <person name="Miao W."/>
        </authorList>
    </citation>
    <scope>NUCLEOTIDE SEQUENCE [LARGE SCALE GENOMIC DNA]</scope>
    <source>
        <strain evidence="5">36N120E</strain>
    </source>
</reference>
<sequence length="251" mass="29752">MTEKILLQENPFIFEQDKKLQETQEDDQTRERLIKQPKKCGIIRALGEEAEKIAKAREEVLLKDQQLGKGKGSMSTKAMRLWDVSDYEPKKGIYKVKKLLKERKETVGDFIQKNRQTFLTNLNITNKEEETNKLEDFIKNEQENLKAMYQYFVKDNQLVQKFMSDVKAAAEKAAKEAEIEAKKKEELKTQINKHLVQKDQCENKNERLRDEIEQLQSYQKFIELTRKNMDAMISEKKKKQQAKKKQLKQNY</sequence>
<feature type="compositionally biased region" description="Basic residues" evidence="3">
    <location>
        <begin position="236"/>
        <end position="251"/>
    </location>
</feature>
<evidence type="ECO:0000313" key="6">
    <source>
        <dbReference type="Proteomes" id="UP000054937"/>
    </source>
</evidence>
<evidence type="ECO:0000256" key="1">
    <source>
        <dbReference type="ARBA" id="ARBA00023054"/>
    </source>
</evidence>
<keyword evidence="1 2" id="KW-0175">Coiled coil</keyword>
<protein>
    <recommendedName>
        <fullName evidence="4">DUF4200 domain-containing protein</fullName>
    </recommendedName>
</protein>
<feature type="domain" description="DUF4200" evidence="4">
    <location>
        <begin position="110"/>
        <end position="223"/>
    </location>
</feature>
<dbReference type="EMBL" id="LDAU01000220">
    <property type="protein sequence ID" value="KRW99141.1"/>
    <property type="molecule type" value="Genomic_DNA"/>
</dbReference>
<feature type="coiled-coil region" evidence="2">
    <location>
        <begin position="124"/>
        <end position="218"/>
    </location>
</feature>
<accession>A0A0V0QAB0</accession>
<evidence type="ECO:0000256" key="2">
    <source>
        <dbReference type="SAM" id="Coils"/>
    </source>
</evidence>
<dbReference type="GO" id="GO:0005856">
    <property type="term" value="C:cytoskeleton"/>
    <property type="evidence" value="ECO:0007669"/>
    <property type="project" value="UniProtKB-ARBA"/>
</dbReference>
<evidence type="ECO:0000259" key="4">
    <source>
        <dbReference type="Pfam" id="PF13863"/>
    </source>
</evidence>
<feature type="region of interest" description="Disordered" evidence="3">
    <location>
        <begin position="232"/>
        <end position="251"/>
    </location>
</feature>
<organism evidence="5 6">
    <name type="scientific">Pseudocohnilembus persalinus</name>
    <name type="common">Ciliate</name>
    <dbReference type="NCBI Taxonomy" id="266149"/>
    <lineage>
        <taxon>Eukaryota</taxon>
        <taxon>Sar</taxon>
        <taxon>Alveolata</taxon>
        <taxon>Ciliophora</taxon>
        <taxon>Intramacronucleata</taxon>
        <taxon>Oligohymenophorea</taxon>
        <taxon>Scuticociliatia</taxon>
        <taxon>Philasterida</taxon>
        <taxon>Pseudocohnilembidae</taxon>
        <taxon>Pseudocohnilembus</taxon>
    </lineage>
</organism>
<proteinExistence type="predicted"/>
<name>A0A0V0QAB0_PSEPJ</name>
<dbReference type="Proteomes" id="UP000054937">
    <property type="component" value="Unassembled WGS sequence"/>
</dbReference>
<dbReference type="AlphaFoldDB" id="A0A0V0QAB0"/>
<dbReference type="InParanoid" id="A0A0V0QAB0"/>
<dbReference type="Pfam" id="PF13863">
    <property type="entry name" value="DUF4200"/>
    <property type="match status" value="1"/>
</dbReference>
<dbReference type="OrthoDB" id="10264063at2759"/>